<gene>
    <name evidence="1" type="ORF">VB695_06335</name>
</gene>
<reference evidence="1 2" key="1">
    <citation type="submission" date="2023-12" db="EMBL/GenBank/DDBJ databases">
        <title>Baltic Sea Cyanobacteria.</title>
        <authorList>
            <person name="Delbaje E."/>
            <person name="Fewer D.P."/>
            <person name="Shishido T.K."/>
        </authorList>
    </citation>
    <scope>NUCLEOTIDE SEQUENCE [LARGE SCALE GENOMIC DNA]</scope>
    <source>
        <strain evidence="1 2">UHCC 0060</strain>
    </source>
</reference>
<proteinExistence type="predicted"/>
<dbReference type="GeneID" id="78019999"/>
<keyword evidence="2" id="KW-1185">Reference proteome</keyword>
<dbReference type="EMBL" id="JAYGHK010000014">
    <property type="protein sequence ID" value="MEA5607696.1"/>
    <property type="molecule type" value="Genomic_DNA"/>
</dbReference>
<protein>
    <submittedName>
        <fullName evidence="1">Uncharacterized protein</fullName>
    </submittedName>
</protein>
<dbReference type="Proteomes" id="UP001303285">
    <property type="component" value="Unassembled WGS sequence"/>
</dbReference>
<dbReference type="RefSeq" id="WP_144360565.1">
    <property type="nucleotide sequence ID" value="NZ_JAYGHK010000014.1"/>
</dbReference>
<name>A0ABU5UN36_NODSP</name>
<comment type="caution">
    <text evidence="1">The sequence shown here is derived from an EMBL/GenBank/DDBJ whole genome shotgun (WGS) entry which is preliminary data.</text>
</comment>
<organism evidence="1 2">
    <name type="scientific">Nodularia spumigena UHCC 0060</name>
    <dbReference type="NCBI Taxonomy" id="3110300"/>
    <lineage>
        <taxon>Bacteria</taxon>
        <taxon>Bacillati</taxon>
        <taxon>Cyanobacteriota</taxon>
        <taxon>Cyanophyceae</taxon>
        <taxon>Nostocales</taxon>
        <taxon>Nodulariaceae</taxon>
        <taxon>Nodularia</taxon>
    </lineage>
</organism>
<evidence type="ECO:0000313" key="2">
    <source>
        <dbReference type="Proteomes" id="UP001303285"/>
    </source>
</evidence>
<sequence>MTRSVFSEGSPHFHKLSDHLRGLTGNQGFQPAYAGFACVAAIYNRLVLDMSFPIPSSSHPALSMYHPSQTR</sequence>
<evidence type="ECO:0000313" key="1">
    <source>
        <dbReference type="EMBL" id="MEA5607696.1"/>
    </source>
</evidence>
<accession>A0ABU5UN36</accession>